<evidence type="ECO:0000259" key="1">
    <source>
        <dbReference type="PROSITE" id="PS51186"/>
    </source>
</evidence>
<dbReference type="EMBL" id="AAOE01000018">
    <property type="protein sequence ID" value="EAR08644.1"/>
    <property type="molecule type" value="Genomic_DNA"/>
</dbReference>
<dbReference type="PANTHER" id="PTHR43792">
    <property type="entry name" value="GNAT FAMILY, PUTATIVE (AFU_ORTHOLOGUE AFUA_3G00765)-RELATED-RELATED"/>
    <property type="match status" value="1"/>
</dbReference>
<dbReference type="OrthoDB" id="9801656at2"/>
<gene>
    <name evidence="2" type="ORF">MED297_03030</name>
</gene>
<dbReference type="Pfam" id="PF13302">
    <property type="entry name" value="Acetyltransf_3"/>
    <property type="match status" value="1"/>
</dbReference>
<reference evidence="2 3" key="1">
    <citation type="submission" date="2006-02" db="EMBL/GenBank/DDBJ databases">
        <authorList>
            <person name="Pinhassi J."/>
            <person name="Pedros-Alio C."/>
            <person name="Ferriera S."/>
            <person name="Johnson J."/>
            <person name="Kravitz S."/>
            <person name="Halpern A."/>
            <person name="Remington K."/>
            <person name="Beeson K."/>
            <person name="Tran B."/>
            <person name="Rogers Y.-H."/>
            <person name="Friedman R."/>
            <person name="Venter J.C."/>
        </authorList>
    </citation>
    <scope>NUCLEOTIDE SEQUENCE [LARGE SCALE GENOMIC DNA]</scope>
    <source>
        <strain evidence="2 3">MED297</strain>
    </source>
</reference>
<dbReference type="PROSITE" id="PS51186">
    <property type="entry name" value="GNAT"/>
    <property type="match status" value="1"/>
</dbReference>
<dbReference type="Proteomes" id="UP000005953">
    <property type="component" value="Unassembled WGS sequence"/>
</dbReference>
<dbReference type="HOGENOM" id="CLU_013985_3_6_6"/>
<feature type="domain" description="N-acetyltransferase" evidence="1">
    <location>
        <begin position="8"/>
        <end position="173"/>
    </location>
</feature>
<evidence type="ECO:0000313" key="3">
    <source>
        <dbReference type="Proteomes" id="UP000005953"/>
    </source>
</evidence>
<dbReference type="InterPro" id="IPR016181">
    <property type="entry name" value="Acyl_CoA_acyltransferase"/>
</dbReference>
<evidence type="ECO:0000313" key="2">
    <source>
        <dbReference type="EMBL" id="EAR08644.1"/>
    </source>
</evidence>
<dbReference type="Gene3D" id="3.40.630.30">
    <property type="match status" value="1"/>
</dbReference>
<dbReference type="RefSeq" id="WP_008047270.1">
    <property type="nucleotide sequence ID" value="NZ_CH724153.1"/>
</dbReference>
<dbReference type="STRING" id="314283.MED297_03030"/>
<accession>A4BGZ8</accession>
<organism evidence="2 3">
    <name type="scientific">Reinekea blandensis MED297</name>
    <dbReference type="NCBI Taxonomy" id="314283"/>
    <lineage>
        <taxon>Bacteria</taxon>
        <taxon>Pseudomonadati</taxon>
        <taxon>Pseudomonadota</taxon>
        <taxon>Gammaproteobacteria</taxon>
        <taxon>Oceanospirillales</taxon>
        <taxon>Saccharospirillaceae</taxon>
        <taxon>Reinekea</taxon>
    </lineage>
</organism>
<comment type="caution">
    <text evidence="2">The sequence shown here is derived from an EMBL/GenBank/DDBJ whole genome shotgun (WGS) entry which is preliminary data.</text>
</comment>
<keyword evidence="2" id="KW-0808">Transferase</keyword>
<dbReference type="GO" id="GO:0016747">
    <property type="term" value="F:acyltransferase activity, transferring groups other than amino-acyl groups"/>
    <property type="evidence" value="ECO:0007669"/>
    <property type="project" value="InterPro"/>
</dbReference>
<dbReference type="SUPFAM" id="SSF55729">
    <property type="entry name" value="Acyl-CoA N-acyltransferases (Nat)"/>
    <property type="match status" value="1"/>
</dbReference>
<name>A4BGZ8_9GAMM</name>
<dbReference type="InterPro" id="IPR051531">
    <property type="entry name" value="N-acetyltransferase"/>
</dbReference>
<keyword evidence="3" id="KW-1185">Reference proteome</keyword>
<protein>
    <submittedName>
        <fullName evidence="2">Acetyltransferase</fullName>
    </submittedName>
</protein>
<dbReference type="InterPro" id="IPR000182">
    <property type="entry name" value="GNAT_dom"/>
</dbReference>
<proteinExistence type="predicted"/>
<sequence>MNIETSRLWLRDFSESDADAYCRLTRDAVYQRFYSEEDCSDDKSRRLAALFAAQAQDLDRQKFQLAIVLKETGEFIGTAGLRVEPDSQASVGCGVEVRYQGAGFAEEAMSALLDIGFSMFNLHRVYAETIAENRAAIQLCERLGFRQEGLFVENRWFKDRWWSTAILAILKSEWDQRKAD</sequence>
<dbReference type="AlphaFoldDB" id="A4BGZ8"/>